<evidence type="ECO:0000256" key="11">
    <source>
        <dbReference type="ARBA" id="ARBA00023136"/>
    </source>
</evidence>
<dbReference type="NCBIfam" id="NF007349">
    <property type="entry name" value="PRK09840.1"/>
    <property type="match status" value="1"/>
</dbReference>
<dbReference type="PROSITE" id="PS52016">
    <property type="entry name" value="TONB_DEPENDENT_REC_3"/>
    <property type="match status" value="1"/>
</dbReference>
<keyword evidence="12 20" id="KW-0675">Receptor</keyword>
<keyword evidence="5" id="KW-0410">Iron transport</keyword>
<dbReference type="InterPro" id="IPR039426">
    <property type="entry name" value="TonB-dep_rcpt-like"/>
</dbReference>
<dbReference type="InterPro" id="IPR012910">
    <property type="entry name" value="Plug_dom"/>
</dbReference>
<feature type="domain" description="TonB-dependent receptor plug" evidence="19">
    <location>
        <begin position="82"/>
        <end position="180"/>
    </location>
</feature>
<comment type="caution">
    <text evidence="20">The sequence shown here is derived from an EMBL/GenBank/DDBJ whole genome shotgun (WGS) entry which is preliminary data.</text>
</comment>
<dbReference type="InterPro" id="IPR036942">
    <property type="entry name" value="Beta-barrel_TonB_sf"/>
</dbReference>
<protein>
    <submittedName>
        <fullName evidence="20">Catecholate siderophore receptor Fiu</fullName>
    </submittedName>
</protein>
<evidence type="ECO:0000256" key="14">
    <source>
        <dbReference type="PROSITE-ProRule" id="PRU01360"/>
    </source>
</evidence>
<evidence type="ECO:0000259" key="19">
    <source>
        <dbReference type="Pfam" id="PF07715"/>
    </source>
</evidence>
<evidence type="ECO:0000256" key="10">
    <source>
        <dbReference type="ARBA" id="ARBA00023077"/>
    </source>
</evidence>
<keyword evidence="6 14" id="KW-0812">Transmembrane</keyword>
<dbReference type="NCBIfam" id="TIGR01783">
    <property type="entry name" value="TonB-siderophor"/>
    <property type="match status" value="1"/>
</dbReference>
<dbReference type="Pfam" id="PF07715">
    <property type="entry name" value="Plug"/>
    <property type="match status" value="1"/>
</dbReference>
<dbReference type="GO" id="GO:0009279">
    <property type="term" value="C:cell outer membrane"/>
    <property type="evidence" value="ECO:0007669"/>
    <property type="project" value="UniProtKB-SubCell"/>
</dbReference>
<feature type="signal peptide" evidence="17">
    <location>
        <begin position="1"/>
        <end position="33"/>
    </location>
</feature>
<dbReference type="RefSeq" id="WP_161071004.1">
    <property type="nucleotide sequence ID" value="NZ_WWCU01000003.1"/>
</dbReference>
<evidence type="ECO:0000256" key="5">
    <source>
        <dbReference type="ARBA" id="ARBA00022496"/>
    </source>
</evidence>
<dbReference type="AlphaFoldDB" id="A0A7X4H998"/>
<keyword evidence="10 15" id="KW-0798">TonB box</keyword>
<dbReference type="Pfam" id="PF00593">
    <property type="entry name" value="TonB_dep_Rec_b-barrel"/>
    <property type="match status" value="1"/>
</dbReference>
<comment type="similarity">
    <text evidence="2 14 15">Belongs to the TonB-dependent receptor family.</text>
</comment>
<evidence type="ECO:0000256" key="4">
    <source>
        <dbReference type="ARBA" id="ARBA00022452"/>
    </source>
</evidence>
<dbReference type="FunFam" id="2.170.130.10:FF:000001">
    <property type="entry name" value="Catecholate siderophore TonB-dependent receptor"/>
    <property type="match status" value="1"/>
</dbReference>
<evidence type="ECO:0000256" key="9">
    <source>
        <dbReference type="ARBA" id="ARBA00023065"/>
    </source>
</evidence>
<feature type="domain" description="TonB-dependent receptor-like beta-barrel" evidence="18">
    <location>
        <begin position="289"/>
        <end position="750"/>
    </location>
</feature>
<keyword evidence="21" id="KW-1185">Reference proteome</keyword>
<keyword evidence="3 14" id="KW-0813">Transport</keyword>
<evidence type="ECO:0000256" key="1">
    <source>
        <dbReference type="ARBA" id="ARBA00004571"/>
    </source>
</evidence>
<dbReference type="SUPFAM" id="SSF56935">
    <property type="entry name" value="Porins"/>
    <property type="match status" value="1"/>
</dbReference>
<evidence type="ECO:0000256" key="6">
    <source>
        <dbReference type="ARBA" id="ARBA00022692"/>
    </source>
</evidence>
<dbReference type="Gene3D" id="2.40.170.20">
    <property type="entry name" value="TonB-dependent receptor, beta-barrel domain"/>
    <property type="match status" value="1"/>
</dbReference>
<evidence type="ECO:0000256" key="13">
    <source>
        <dbReference type="ARBA" id="ARBA00023237"/>
    </source>
</evidence>
<dbReference type="PANTHER" id="PTHR32552">
    <property type="entry name" value="FERRICHROME IRON RECEPTOR-RELATED"/>
    <property type="match status" value="1"/>
</dbReference>
<dbReference type="Proteomes" id="UP000450676">
    <property type="component" value="Unassembled WGS sequence"/>
</dbReference>
<evidence type="ECO:0000259" key="18">
    <source>
        <dbReference type="Pfam" id="PF00593"/>
    </source>
</evidence>
<evidence type="ECO:0000256" key="7">
    <source>
        <dbReference type="ARBA" id="ARBA00022729"/>
    </source>
</evidence>
<dbReference type="InterPro" id="IPR010105">
    <property type="entry name" value="TonB_sidphr_rcpt"/>
</dbReference>
<keyword evidence="9" id="KW-0406">Ion transport</keyword>
<sequence length="782" mass="82953">MAITSRKHATPAFTPMNTLLAAMLLPMAATGHAADAAPAAASATAAAAAPATMQEVRVEGAKENDFKADRAASAKYSELLVNTPQTITVIKRELIEQQGAATLTEALANTPGVGAFFLGENGNTNTGDAIFMRGFDASSSIYVDGVRDMGSISRDVFNVEQIDILKGPAGTDSGRGAPTGSINLSSKQAHMQDAYSGRVTFGSAEQKRATADVNQVISAEKGIAFRFNALAQDSGKPGRDVVKNKRWAIAPTVAFGIGSPTRLTLSYLHVDQDNVPDGGVPTIGLPGYTSPGTAAAPRPELNTAAMVNPKGFYGSSSDYDKVKADMATVRVDHDFSPTVKLQNTSRFGKTDQDYLLTAFMGTAANLVTRANNNTGAVLDPSAWLLKRTTRTIKDQRNEILTNQTNLTAEFDAAGMKHTAIAGLEFTNEKQVSYSYLAASLGTLADTPLYNPDSSIKPVGLNPVRNGAMTDGSTNTQSLYLFDTAKLGEQWMFSGGIRADHFRTTYNAITLSTAAANPTLPVGTLLPANMNLSDTLVNGKLSALYKPTPDSSVYATVATSKQPPGGSNFSLSASASSAANPKFDPQETTTQEIGGKWDLLKQKLALTGAIYRTTVKNEVEQDPIDLQYYQTGKKRVEGVEIGVTGELAKNWLISAGYAHMKTEVLAGKTITANGQNQLTYTPKDSFTAWTSYTLPFGLKVGGGLRYSGKLLRGTDGAVGTPAYADGYWVANAMAAYTVNKNVDLQLNVNNITGEEYVAAINKSGYRYTPGVPRSASLTANIRF</sequence>
<organism evidence="20 21">
    <name type="scientific">Pseudoduganella aquatica</name>
    <dbReference type="NCBI Taxonomy" id="2660641"/>
    <lineage>
        <taxon>Bacteria</taxon>
        <taxon>Pseudomonadati</taxon>
        <taxon>Pseudomonadota</taxon>
        <taxon>Betaproteobacteria</taxon>
        <taxon>Burkholderiales</taxon>
        <taxon>Oxalobacteraceae</taxon>
        <taxon>Telluria group</taxon>
        <taxon>Pseudoduganella</taxon>
    </lineage>
</organism>
<keyword evidence="8" id="KW-0408">Iron</keyword>
<evidence type="ECO:0000256" key="3">
    <source>
        <dbReference type="ARBA" id="ARBA00022448"/>
    </source>
</evidence>
<evidence type="ECO:0000256" key="2">
    <source>
        <dbReference type="ARBA" id="ARBA00009810"/>
    </source>
</evidence>
<keyword evidence="11 14" id="KW-0472">Membrane</keyword>
<keyword evidence="7 17" id="KW-0732">Signal</keyword>
<evidence type="ECO:0000313" key="21">
    <source>
        <dbReference type="Proteomes" id="UP000450676"/>
    </source>
</evidence>
<evidence type="ECO:0000256" key="17">
    <source>
        <dbReference type="SAM" id="SignalP"/>
    </source>
</evidence>
<evidence type="ECO:0000313" key="20">
    <source>
        <dbReference type="EMBL" id="MYN06623.1"/>
    </source>
</evidence>
<feature type="chain" id="PRO_5030696344" evidence="17">
    <location>
        <begin position="34"/>
        <end position="782"/>
    </location>
</feature>
<dbReference type="CDD" id="cd01347">
    <property type="entry name" value="ligand_gated_channel"/>
    <property type="match status" value="1"/>
</dbReference>
<dbReference type="GO" id="GO:0015891">
    <property type="term" value="P:siderophore transport"/>
    <property type="evidence" value="ECO:0007669"/>
    <property type="project" value="InterPro"/>
</dbReference>
<reference evidence="20 21" key="1">
    <citation type="submission" date="2019-12" db="EMBL/GenBank/DDBJ databases">
        <title>Novel species isolated from a subtropical stream in China.</title>
        <authorList>
            <person name="Lu H."/>
        </authorList>
    </citation>
    <scope>NUCLEOTIDE SEQUENCE [LARGE SCALE GENOMIC DNA]</scope>
    <source>
        <strain evidence="20 21">FT127W</strain>
    </source>
</reference>
<evidence type="ECO:0000256" key="8">
    <source>
        <dbReference type="ARBA" id="ARBA00023004"/>
    </source>
</evidence>
<feature type="compositionally biased region" description="Polar residues" evidence="16">
    <location>
        <begin position="560"/>
        <end position="570"/>
    </location>
</feature>
<dbReference type="InterPro" id="IPR037066">
    <property type="entry name" value="Plug_dom_sf"/>
</dbReference>
<name>A0A7X4H998_9BURK</name>
<proteinExistence type="inferred from homology"/>
<dbReference type="Gene3D" id="2.170.130.10">
    <property type="entry name" value="TonB-dependent receptor, plug domain"/>
    <property type="match status" value="1"/>
</dbReference>
<keyword evidence="13 14" id="KW-0998">Cell outer membrane</keyword>
<dbReference type="InterPro" id="IPR000531">
    <property type="entry name" value="Beta-barrel_TonB"/>
</dbReference>
<dbReference type="PANTHER" id="PTHR32552:SF89">
    <property type="entry name" value="CATECHOLATE SIDEROPHORE RECEPTOR FIU"/>
    <property type="match status" value="1"/>
</dbReference>
<dbReference type="GO" id="GO:0038023">
    <property type="term" value="F:signaling receptor activity"/>
    <property type="evidence" value="ECO:0007669"/>
    <property type="project" value="InterPro"/>
</dbReference>
<evidence type="ECO:0000256" key="12">
    <source>
        <dbReference type="ARBA" id="ARBA00023170"/>
    </source>
</evidence>
<evidence type="ECO:0000256" key="15">
    <source>
        <dbReference type="RuleBase" id="RU003357"/>
    </source>
</evidence>
<gene>
    <name evidence="20" type="ORF">GTP77_04660</name>
</gene>
<dbReference type="EMBL" id="WWCU01000003">
    <property type="protein sequence ID" value="MYN06623.1"/>
    <property type="molecule type" value="Genomic_DNA"/>
</dbReference>
<comment type="subcellular location">
    <subcellularLocation>
        <location evidence="1 14">Cell outer membrane</location>
        <topology evidence="1 14">Multi-pass membrane protein</topology>
    </subcellularLocation>
</comment>
<keyword evidence="4 14" id="KW-1134">Transmembrane beta strand</keyword>
<feature type="region of interest" description="Disordered" evidence="16">
    <location>
        <begin position="560"/>
        <end position="589"/>
    </location>
</feature>
<dbReference type="GO" id="GO:0015344">
    <property type="term" value="F:siderophore uptake transmembrane transporter activity"/>
    <property type="evidence" value="ECO:0007669"/>
    <property type="project" value="TreeGrafter"/>
</dbReference>
<accession>A0A7X4H998</accession>
<evidence type="ECO:0000256" key="16">
    <source>
        <dbReference type="SAM" id="MobiDB-lite"/>
    </source>
</evidence>